<dbReference type="Proteomes" id="UP000017836">
    <property type="component" value="Unassembled WGS sequence"/>
</dbReference>
<dbReference type="AlphaFoldDB" id="W1NF43"/>
<keyword evidence="2" id="KW-1185">Reference proteome</keyword>
<name>W1NF43_AMBTC</name>
<dbReference type="EMBL" id="KI397628">
    <property type="protein sequence ID" value="ERM93750.1"/>
    <property type="molecule type" value="Genomic_DNA"/>
</dbReference>
<protein>
    <submittedName>
        <fullName evidence="1">Uncharacterized protein</fullName>
    </submittedName>
</protein>
<gene>
    <name evidence="1" type="ORF">AMTR_s00004p00266710</name>
</gene>
<reference evidence="2" key="1">
    <citation type="journal article" date="2013" name="Science">
        <title>The Amborella genome and the evolution of flowering plants.</title>
        <authorList>
            <consortium name="Amborella Genome Project"/>
        </authorList>
    </citation>
    <scope>NUCLEOTIDE SEQUENCE [LARGE SCALE GENOMIC DNA]</scope>
</reference>
<evidence type="ECO:0000313" key="1">
    <source>
        <dbReference type="EMBL" id="ERM93750.1"/>
    </source>
</evidence>
<organism evidence="1 2">
    <name type="scientific">Amborella trichopoda</name>
    <dbReference type="NCBI Taxonomy" id="13333"/>
    <lineage>
        <taxon>Eukaryota</taxon>
        <taxon>Viridiplantae</taxon>
        <taxon>Streptophyta</taxon>
        <taxon>Embryophyta</taxon>
        <taxon>Tracheophyta</taxon>
        <taxon>Spermatophyta</taxon>
        <taxon>Magnoliopsida</taxon>
        <taxon>Amborellales</taxon>
        <taxon>Amborellaceae</taxon>
        <taxon>Amborella</taxon>
    </lineage>
</organism>
<accession>W1NF43</accession>
<dbReference type="HOGENOM" id="CLU_2100128_0_0_1"/>
<evidence type="ECO:0000313" key="2">
    <source>
        <dbReference type="Proteomes" id="UP000017836"/>
    </source>
</evidence>
<sequence>MNPPPMVSTSAPTVEPEATMARLEVLGSATFNLSGEPTRAPSSVVEMTTPPTVRPIGSPACPSLSPGDFLCSSTIEGNVEAVDEVLNAEVATPKVPAKVTSEVKPILEVSSSELVV</sequence>
<dbReference type="Gramene" id="ERM93750">
    <property type="protein sequence ID" value="ERM93750"/>
    <property type="gene ID" value="AMTR_s00004p00266710"/>
</dbReference>
<proteinExistence type="predicted"/>